<keyword evidence="4" id="KW-1185">Reference proteome</keyword>
<evidence type="ECO:0000259" key="2">
    <source>
        <dbReference type="SMART" id="SM00543"/>
    </source>
</evidence>
<feature type="region of interest" description="Disordered" evidence="1">
    <location>
        <begin position="1"/>
        <end position="21"/>
    </location>
</feature>
<organism evidence="3 4">
    <name type="scientific">Erythroxylum novogranatense</name>
    <dbReference type="NCBI Taxonomy" id="1862640"/>
    <lineage>
        <taxon>Eukaryota</taxon>
        <taxon>Viridiplantae</taxon>
        <taxon>Streptophyta</taxon>
        <taxon>Embryophyta</taxon>
        <taxon>Tracheophyta</taxon>
        <taxon>Spermatophyta</taxon>
        <taxon>Magnoliopsida</taxon>
        <taxon>eudicotyledons</taxon>
        <taxon>Gunneridae</taxon>
        <taxon>Pentapetalae</taxon>
        <taxon>rosids</taxon>
        <taxon>fabids</taxon>
        <taxon>Malpighiales</taxon>
        <taxon>Erythroxylaceae</taxon>
        <taxon>Erythroxylum</taxon>
    </lineage>
</organism>
<dbReference type="FunFam" id="1.25.40.180:FF:000033">
    <property type="entry name" value="Regulator of nonsense transcripts UPF2"/>
    <property type="match status" value="1"/>
</dbReference>
<dbReference type="GO" id="GO:0035145">
    <property type="term" value="C:exon-exon junction complex"/>
    <property type="evidence" value="ECO:0007669"/>
    <property type="project" value="TreeGrafter"/>
</dbReference>
<dbReference type="InterPro" id="IPR003890">
    <property type="entry name" value="MIF4G-like_typ-3"/>
</dbReference>
<dbReference type="InterPro" id="IPR016024">
    <property type="entry name" value="ARM-type_fold"/>
</dbReference>
<protein>
    <recommendedName>
        <fullName evidence="2">MIF4G domain-containing protein</fullName>
    </recommendedName>
</protein>
<feature type="domain" description="MIF4G" evidence="2">
    <location>
        <begin position="62"/>
        <end position="260"/>
    </location>
</feature>
<dbReference type="Gene3D" id="1.25.40.180">
    <property type="match status" value="3"/>
</dbReference>
<dbReference type="Proteomes" id="UP001159364">
    <property type="component" value="Linkage Group LG07"/>
</dbReference>
<dbReference type="PANTHER" id="PTHR12839">
    <property type="entry name" value="NONSENSE-MEDIATED MRNA DECAY PROTEIN 2 UP-FRAMESHIFT SUPPRESSOR 2"/>
    <property type="match status" value="1"/>
</dbReference>
<feature type="region of interest" description="Disordered" evidence="1">
    <location>
        <begin position="384"/>
        <end position="466"/>
    </location>
</feature>
<evidence type="ECO:0000313" key="3">
    <source>
        <dbReference type="EMBL" id="KAJ8760281.1"/>
    </source>
</evidence>
<dbReference type="SUPFAM" id="SSF48371">
    <property type="entry name" value="ARM repeat"/>
    <property type="match status" value="3"/>
</dbReference>
<feature type="compositionally biased region" description="Basic and acidic residues" evidence="1">
    <location>
        <begin position="425"/>
        <end position="466"/>
    </location>
</feature>
<evidence type="ECO:0000256" key="1">
    <source>
        <dbReference type="SAM" id="MobiDB-lite"/>
    </source>
</evidence>
<comment type="caution">
    <text evidence="3">The sequence shown here is derived from an EMBL/GenBank/DDBJ whole genome shotgun (WGS) entry which is preliminary data.</text>
</comment>
<dbReference type="AlphaFoldDB" id="A0AAV8T0J7"/>
<feature type="domain" description="MIF4G" evidence="2">
    <location>
        <begin position="474"/>
        <end position="661"/>
    </location>
</feature>
<feature type="region of interest" description="Disordered" evidence="1">
    <location>
        <begin position="317"/>
        <end position="344"/>
    </location>
</feature>
<dbReference type="InterPro" id="IPR039762">
    <property type="entry name" value="Nmd2/UPF2"/>
</dbReference>
<gene>
    <name evidence="3" type="ORF">K2173_011693</name>
</gene>
<dbReference type="GO" id="GO:0003723">
    <property type="term" value="F:RNA binding"/>
    <property type="evidence" value="ECO:0007669"/>
    <property type="project" value="InterPro"/>
</dbReference>
<dbReference type="GO" id="GO:0000184">
    <property type="term" value="P:nuclear-transcribed mRNA catabolic process, nonsense-mediated decay"/>
    <property type="evidence" value="ECO:0007669"/>
    <property type="project" value="InterPro"/>
</dbReference>
<name>A0AAV8T0J7_9ROSI</name>
<proteinExistence type="predicted"/>
<dbReference type="GO" id="GO:0005737">
    <property type="term" value="C:cytoplasm"/>
    <property type="evidence" value="ECO:0007669"/>
    <property type="project" value="TreeGrafter"/>
</dbReference>
<dbReference type="PANTHER" id="PTHR12839:SF7">
    <property type="entry name" value="REGULATOR OF NONSENSE TRANSCRIPTS 2"/>
    <property type="match status" value="1"/>
</dbReference>
<dbReference type="SMART" id="SM00543">
    <property type="entry name" value="MIF4G"/>
    <property type="match status" value="3"/>
</dbReference>
<evidence type="ECO:0000313" key="4">
    <source>
        <dbReference type="Proteomes" id="UP001159364"/>
    </source>
</evidence>
<accession>A0AAV8T0J7</accession>
<dbReference type="FunFam" id="1.25.40.180:FF:000026">
    <property type="entry name" value="Regulator of nonsense transcripts UPF2"/>
    <property type="match status" value="1"/>
</dbReference>
<reference evidence="3 4" key="1">
    <citation type="submission" date="2021-09" db="EMBL/GenBank/DDBJ databases">
        <title>Genomic insights and catalytic innovation underlie evolution of tropane alkaloids biosynthesis.</title>
        <authorList>
            <person name="Wang Y.-J."/>
            <person name="Tian T."/>
            <person name="Huang J.-P."/>
            <person name="Huang S.-X."/>
        </authorList>
    </citation>
    <scope>NUCLEOTIDE SEQUENCE [LARGE SCALE GENOMIC DNA]</scope>
    <source>
        <strain evidence="3">KIB-2018</strain>
        <tissue evidence="3">Leaf</tissue>
    </source>
</reference>
<feature type="compositionally biased region" description="Polar residues" evidence="1">
    <location>
        <begin position="386"/>
        <end position="396"/>
    </location>
</feature>
<sequence length="862" mass="98313">MDHHEDECRVGGESQSKQDVEETIARLEEIKKSMEEKVSLRHSNLNPERPDAGFLRTLDSSIKRNTAVIKKLKQINEEQREGLMDELRSVNLSKFVSEAVTAICDAKLKTSDIQAAVQICSLLHQRYKDFSPSLVQGLLKIFFPGKTGEDLDGDKNSKAMKKRSTLKLLVELYFVGVIEDGSIFINIIKDLTSLEHLKDRDSTQTNLTLLASFARQGRLFLGLPHSGQEIYEEFFKSLNVTSDQKKIFRKALLTYYDAVAELLQSEHTSLRQMEHENAKILNAKGELTDENAVAYEKLRKSYDHLYRNVSSLAEALDMQPPVMPEDSHTTRLTSGEDASLPAAGKDSSVLEALWDDEDTRAFYECLPDLRAFVPAVLLGEAEPKVSEQSAKTQEPPTESAPGLELGQPNDASEVAEESGAVQEGKPIEKGKDKEEKDKEKAKDPEKEKVKEKDMDRKGENEKDKLKGVEGTNLDALLQRLPSCVSRDLIDQLTVEFCYLNSKANRKACEALFNVPRTSLELLPYYSRMVATLSTCMKDVSSMLLQMLEEEFNFLINKKDQMNIETKIRNIRFIGELCKFRLAPPALVFSCLKACLDDFTHHNIDVACNLLETCGRFLYRSPETTVRMANMLEILMRLKNVKNLDPRLSTLVENAYYLCKPPERSARVSKVRPPLYQYIRRLLFSDLDKSSIEHVLRQLRKLPWIECEAYLLKCFMKVHKGKYGQIHLLASLTAGLSHYHDEFAVAVVDEVLEEIRLGLELNDYGMQQRRIAHMRFLGELYNYEHVDSSVIFETLYLVLVFGHEIPEQDELDPPEDCFASEWLLLYLKHVDTTLTEVLQRGNLIDFDTLPEIYSQQRCTTLGH</sequence>
<dbReference type="EMBL" id="JAIWQS010000007">
    <property type="protein sequence ID" value="KAJ8760281.1"/>
    <property type="molecule type" value="Genomic_DNA"/>
</dbReference>
<feature type="domain" description="MIF4G" evidence="2">
    <location>
        <begin position="676"/>
        <end position="857"/>
    </location>
</feature>
<dbReference type="Pfam" id="PF02854">
    <property type="entry name" value="MIF4G"/>
    <property type="match status" value="3"/>
</dbReference>